<keyword evidence="11" id="KW-1185">Reference proteome</keyword>
<accession>A0AAE3DTM2</accession>
<evidence type="ECO:0000256" key="4">
    <source>
        <dbReference type="ARBA" id="ARBA00022989"/>
    </source>
</evidence>
<feature type="region of interest" description="Disordered" evidence="6">
    <location>
        <begin position="273"/>
        <end position="309"/>
    </location>
</feature>
<gene>
    <name evidence="10" type="ORF">LKD71_10550</name>
</gene>
<dbReference type="RefSeq" id="WP_227615371.1">
    <property type="nucleotide sequence ID" value="NZ_JAJEPR010000016.1"/>
</dbReference>
<feature type="transmembrane region" description="Helical" evidence="7">
    <location>
        <begin position="953"/>
        <end position="971"/>
    </location>
</feature>
<keyword evidence="5 7" id="KW-0472">Membrane</keyword>
<comment type="caution">
    <text evidence="10">The sequence shown here is derived from an EMBL/GenBank/DDBJ whole genome shotgun (WGS) entry which is preliminary data.</text>
</comment>
<feature type="region of interest" description="Disordered" evidence="6">
    <location>
        <begin position="362"/>
        <end position="388"/>
    </location>
</feature>
<feature type="transmembrane region" description="Helical" evidence="7">
    <location>
        <begin position="625"/>
        <end position="645"/>
    </location>
</feature>
<evidence type="ECO:0000313" key="10">
    <source>
        <dbReference type="EMBL" id="MCC2190240.1"/>
    </source>
</evidence>
<dbReference type="InterPro" id="IPR038766">
    <property type="entry name" value="Membrane_comp_ABC_pdt"/>
</dbReference>
<feature type="transmembrane region" description="Helical" evidence="7">
    <location>
        <begin position="912"/>
        <end position="933"/>
    </location>
</feature>
<reference evidence="10 11" key="1">
    <citation type="submission" date="2021-10" db="EMBL/GenBank/DDBJ databases">
        <title>Anaerobic single-cell dispensing facilitates the cultivation of human gut bacteria.</title>
        <authorList>
            <person name="Afrizal A."/>
        </authorList>
    </citation>
    <scope>NUCLEOTIDE SEQUENCE [LARGE SCALE GENOMIC DNA]</scope>
    <source>
        <strain evidence="10 11">CLA-AA-H277</strain>
    </source>
</reference>
<evidence type="ECO:0000256" key="3">
    <source>
        <dbReference type="ARBA" id="ARBA00022692"/>
    </source>
</evidence>
<dbReference type="Pfam" id="PF02687">
    <property type="entry name" value="FtsX"/>
    <property type="match status" value="2"/>
</dbReference>
<dbReference type="AlphaFoldDB" id="A0AAE3DTM2"/>
<sequence length="988" mass="109501">MVGEGMKKKALRKDFFVEVRKSRNRFLSILFIVALGVSFYSGIQSAAPDMKRSGDVYFDREKLMDLKVVSTLGLTEEDLLELEKTKGIEKAEGAYMTDVLCGEGDNQKVLHLESVTEDFQKLQPDEGALPSKADECFLDAQAAQAFDVHVGDTITVQEEGEESDSVLKRKTFTVAGIGGSPAYIAFSRGNTMLGSGEVLGFCYILPENFDMDVYTQVFLSVEGAEEEVAFTDAYDSLVATAKEKVEELSEKRCQVRYDEVTGEAQEKIDDAKQELADGRKESDEKLADAEKTLTDGEEELEQGKKDLEDGKKQLSEARTQLDEQKTALDEQEEQLKTAEAQFEGSTPEIEAGKTKIAEAREQLSEGEKELETKESELAKAEETIKENETKLADGRKDYEEAKKEAEDKIAEGEDKIAEAEADLAALEFPAWTVSDRNDMTDYSGYADNANQMKSLGAVFPVLFFLVAALISLTTMTRMVEEERTQIGTLKALGYSKSSIAGKYVFYALLATVGGSVLGVLAGEKIFPYVIIDAYRIMYQHMDGMVLDYQLDHALVASLVALFCTMAGTLSACGKELASTPAVLMRPPAPKEGKRVFLERIGFIWKHLSFSWKSTVRNLFRYKKRLFMTVFGIGGCMALLLVGFGLRDSIMDVVLLQYGEIQLYDGMLVLNEDASDAEVEALKKDLSSRSDVEESMDVYMKKHAAKGENGTCEVYLMMPEKLENFSDFIHTRNRITKEAYTLGDEGIILAEKTAKMLGVKNGGSITVESTEGKEMEVPVAEICENYMQNFAYISPGLYEKLFGSVPEANNILFKGTDSSDEAAIEKTGQELLKNKAALSVTYIGTLAERLNSMLGSLDVVIVVLIISAGMLAFVVLYNLNNININERKRELATLKVLGFFDGEVSSYVFRENVLLTVFGCILGVVLGSALHRYVITTVEIESYMFGRIIKIPSYLLAIALTFGFSFLVNLLMHFKLKKIDMVESLKSVE</sequence>
<feature type="transmembrane region" description="Helical" evidence="7">
    <location>
        <begin position="553"/>
        <end position="572"/>
    </location>
</feature>
<feature type="transmembrane region" description="Helical" evidence="7">
    <location>
        <begin position="457"/>
        <end position="479"/>
    </location>
</feature>
<dbReference type="GO" id="GO:0005886">
    <property type="term" value="C:plasma membrane"/>
    <property type="evidence" value="ECO:0007669"/>
    <property type="project" value="UniProtKB-SubCell"/>
</dbReference>
<evidence type="ECO:0000259" key="9">
    <source>
        <dbReference type="Pfam" id="PF12704"/>
    </source>
</evidence>
<comment type="subcellular location">
    <subcellularLocation>
        <location evidence="1">Cell membrane</location>
        <topology evidence="1">Multi-pass membrane protein</topology>
    </subcellularLocation>
</comment>
<dbReference type="InterPro" id="IPR025857">
    <property type="entry name" value="MacB_PCD"/>
</dbReference>
<organism evidence="10 11">
    <name type="scientific">Fusicatenibacter faecihominis</name>
    <dbReference type="NCBI Taxonomy" id="2881276"/>
    <lineage>
        <taxon>Bacteria</taxon>
        <taxon>Bacillati</taxon>
        <taxon>Bacillota</taxon>
        <taxon>Clostridia</taxon>
        <taxon>Lachnospirales</taxon>
        <taxon>Lachnospiraceae</taxon>
        <taxon>Fusicatenibacter</taxon>
    </lineage>
</organism>
<feature type="domain" description="ABC3 transporter permease C-terminal" evidence="8">
    <location>
        <begin position="458"/>
        <end position="570"/>
    </location>
</feature>
<keyword evidence="2" id="KW-1003">Cell membrane</keyword>
<evidence type="ECO:0000256" key="1">
    <source>
        <dbReference type="ARBA" id="ARBA00004651"/>
    </source>
</evidence>
<protein>
    <submittedName>
        <fullName evidence="10">FtsX-like permease family protein</fullName>
    </submittedName>
</protein>
<dbReference type="Proteomes" id="UP001197875">
    <property type="component" value="Unassembled WGS sequence"/>
</dbReference>
<dbReference type="Gene3D" id="1.10.287.1490">
    <property type="match status" value="1"/>
</dbReference>
<evidence type="ECO:0000256" key="6">
    <source>
        <dbReference type="SAM" id="MobiDB-lite"/>
    </source>
</evidence>
<keyword evidence="3 7" id="KW-0812">Transmembrane</keyword>
<proteinExistence type="predicted"/>
<evidence type="ECO:0000256" key="5">
    <source>
        <dbReference type="ARBA" id="ARBA00023136"/>
    </source>
</evidence>
<feature type="transmembrane region" description="Helical" evidence="7">
    <location>
        <begin position="500"/>
        <end position="521"/>
    </location>
</feature>
<name>A0AAE3DTM2_9FIRM</name>
<evidence type="ECO:0000259" key="8">
    <source>
        <dbReference type="Pfam" id="PF02687"/>
    </source>
</evidence>
<dbReference type="EMBL" id="JAJEPR010000016">
    <property type="protein sequence ID" value="MCC2190240.1"/>
    <property type="molecule type" value="Genomic_DNA"/>
</dbReference>
<dbReference type="PANTHER" id="PTHR30287:SF1">
    <property type="entry name" value="INNER MEMBRANE PROTEIN"/>
    <property type="match status" value="1"/>
</dbReference>
<feature type="compositionally biased region" description="Basic and acidic residues" evidence="6">
    <location>
        <begin position="273"/>
        <end position="294"/>
    </location>
</feature>
<dbReference type="PANTHER" id="PTHR30287">
    <property type="entry name" value="MEMBRANE COMPONENT OF PREDICTED ABC SUPERFAMILY METABOLITE UPTAKE TRANSPORTER"/>
    <property type="match status" value="1"/>
</dbReference>
<evidence type="ECO:0000313" key="11">
    <source>
        <dbReference type="Proteomes" id="UP001197875"/>
    </source>
</evidence>
<feature type="transmembrane region" description="Helical" evidence="7">
    <location>
        <begin position="858"/>
        <end position="878"/>
    </location>
</feature>
<feature type="domain" description="ABC3 transporter permease C-terminal" evidence="8">
    <location>
        <begin position="862"/>
        <end position="978"/>
    </location>
</feature>
<dbReference type="InterPro" id="IPR003838">
    <property type="entry name" value="ABC3_permease_C"/>
</dbReference>
<feature type="domain" description="MacB-like periplasmic core" evidence="9">
    <location>
        <begin position="29"/>
        <end position="189"/>
    </location>
</feature>
<evidence type="ECO:0000256" key="2">
    <source>
        <dbReference type="ARBA" id="ARBA00022475"/>
    </source>
</evidence>
<keyword evidence="4 7" id="KW-1133">Transmembrane helix</keyword>
<dbReference type="SUPFAM" id="SSF57997">
    <property type="entry name" value="Tropomyosin"/>
    <property type="match status" value="1"/>
</dbReference>
<dbReference type="Pfam" id="PF12704">
    <property type="entry name" value="MacB_PCD"/>
    <property type="match status" value="1"/>
</dbReference>
<evidence type="ECO:0000256" key="7">
    <source>
        <dbReference type="SAM" id="Phobius"/>
    </source>
</evidence>